<dbReference type="Gene3D" id="1.20.1250.20">
    <property type="entry name" value="MFS general substrate transporter like domains"/>
    <property type="match status" value="2"/>
</dbReference>
<reference evidence="6 7" key="1">
    <citation type="submission" date="2019-06" db="EMBL/GenBank/DDBJ databases">
        <title>Genome sequence of Rhodobacteraceae bacterium D4M1.</title>
        <authorList>
            <person name="Cao J."/>
        </authorList>
    </citation>
    <scope>NUCLEOTIDE SEQUENCE [LARGE SCALE GENOMIC DNA]</scope>
    <source>
        <strain evidence="6 7">D4M1</strain>
    </source>
</reference>
<evidence type="ECO:0000256" key="3">
    <source>
        <dbReference type="ARBA" id="ARBA00023136"/>
    </source>
</evidence>
<keyword evidence="1 4" id="KW-0812">Transmembrane</keyword>
<feature type="transmembrane region" description="Helical" evidence="4">
    <location>
        <begin position="149"/>
        <end position="170"/>
    </location>
</feature>
<sequence length="409" mass="42615">MDEGLRDMPARARARIGGPVYPVLGAASVCHLLNDMLQSLFIATYPVFRSGFDLSFGQIGLLTLSYQLTASLLQPLVGLATDRRPQPFSLPVGMGASAAGLLLLSMATSYAMLLAGGALLGVGSSIFHPEASRLARRASGGAHGLAQSIFQVGGNVGSSLGPLLVAFIVLPHGQASLGWFALAGVGGVALLTWLGLWSRRNGAARPGRRGQAAAGMVLPRRQVLGALGLLFWLILSKWFYLASFTSYYVFYLMEEFAVPEEAAQLWLFLFLAAVAAGTLIGGPLGDRIGRKPVIWGSILGTLPFALVLPHVGLAATVALSVPIGLIISSAFSAIVVYAQELVPGRVGMVSGLFFGLAFGLGGLGAAVLGLLADATSIGFVYDLCSVLPAMGALALLLPDPDPQRDRRST</sequence>
<dbReference type="Pfam" id="PF07690">
    <property type="entry name" value="MFS_1"/>
    <property type="match status" value="1"/>
</dbReference>
<dbReference type="PANTHER" id="PTHR43129">
    <property type="entry name" value="FOSMIDOMYCIN RESISTANCE PROTEIN"/>
    <property type="match status" value="1"/>
</dbReference>
<evidence type="ECO:0000313" key="7">
    <source>
        <dbReference type="Proteomes" id="UP000305888"/>
    </source>
</evidence>
<dbReference type="CDD" id="cd17478">
    <property type="entry name" value="MFS_FsR"/>
    <property type="match status" value="1"/>
</dbReference>
<organism evidence="6 7">
    <name type="scientific">Paroceanicella profunda</name>
    <dbReference type="NCBI Taxonomy" id="2579971"/>
    <lineage>
        <taxon>Bacteria</taxon>
        <taxon>Pseudomonadati</taxon>
        <taxon>Pseudomonadota</taxon>
        <taxon>Alphaproteobacteria</taxon>
        <taxon>Rhodobacterales</taxon>
        <taxon>Paracoccaceae</taxon>
        <taxon>Paroceanicella</taxon>
    </lineage>
</organism>
<feature type="domain" description="Major facilitator superfamily (MFS) profile" evidence="5">
    <location>
        <begin position="23"/>
        <end position="403"/>
    </location>
</feature>
<dbReference type="InterPro" id="IPR020846">
    <property type="entry name" value="MFS_dom"/>
</dbReference>
<dbReference type="PANTHER" id="PTHR43129:SF1">
    <property type="entry name" value="FOSMIDOMYCIN RESISTANCE PROTEIN"/>
    <property type="match status" value="1"/>
</dbReference>
<evidence type="ECO:0000259" key="5">
    <source>
        <dbReference type="PROSITE" id="PS50850"/>
    </source>
</evidence>
<feature type="transmembrane region" description="Helical" evidence="4">
    <location>
        <begin position="349"/>
        <end position="372"/>
    </location>
</feature>
<dbReference type="OrthoDB" id="9770492at2"/>
<feature type="transmembrane region" description="Helical" evidence="4">
    <location>
        <begin position="176"/>
        <end position="196"/>
    </location>
</feature>
<dbReference type="RefSeq" id="WP_138575026.1">
    <property type="nucleotide sequence ID" value="NZ_CP040818.1"/>
</dbReference>
<feature type="transmembrane region" description="Helical" evidence="4">
    <location>
        <begin position="378"/>
        <end position="397"/>
    </location>
</feature>
<dbReference type="EMBL" id="CP040818">
    <property type="protein sequence ID" value="QDL93066.1"/>
    <property type="molecule type" value="Genomic_DNA"/>
</dbReference>
<dbReference type="AlphaFoldDB" id="A0A5B8FW46"/>
<dbReference type="KEGG" id="ppru:FDP22_15505"/>
<dbReference type="InterPro" id="IPR011701">
    <property type="entry name" value="MFS"/>
</dbReference>
<feature type="transmembrane region" description="Helical" evidence="4">
    <location>
        <begin position="262"/>
        <end position="281"/>
    </location>
</feature>
<keyword evidence="3 4" id="KW-0472">Membrane</keyword>
<keyword evidence="7" id="KW-1185">Reference proteome</keyword>
<evidence type="ECO:0000256" key="2">
    <source>
        <dbReference type="ARBA" id="ARBA00022989"/>
    </source>
</evidence>
<dbReference type="PROSITE" id="PS50850">
    <property type="entry name" value="MFS"/>
    <property type="match status" value="1"/>
</dbReference>
<keyword evidence="2 4" id="KW-1133">Transmembrane helix</keyword>
<dbReference type="GO" id="GO:0022857">
    <property type="term" value="F:transmembrane transporter activity"/>
    <property type="evidence" value="ECO:0007669"/>
    <property type="project" value="InterPro"/>
</dbReference>
<feature type="transmembrane region" description="Helical" evidence="4">
    <location>
        <begin position="293"/>
        <end position="311"/>
    </location>
</feature>
<feature type="transmembrane region" description="Helical" evidence="4">
    <location>
        <begin position="110"/>
        <end position="128"/>
    </location>
</feature>
<feature type="transmembrane region" description="Helical" evidence="4">
    <location>
        <begin position="317"/>
        <end position="337"/>
    </location>
</feature>
<feature type="transmembrane region" description="Helical" evidence="4">
    <location>
        <begin position="226"/>
        <end position="250"/>
    </location>
</feature>
<dbReference type="SUPFAM" id="SSF103473">
    <property type="entry name" value="MFS general substrate transporter"/>
    <property type="match status" value="1"/>
</dbReference>
<evidence type="ECO:0000256" key="1">
    <source>
        <dbReference type="ARBA" id="ARBA00022692"/>
    </source>
</evidence>
<feature type="transmembrane region" description="Helical" evidence="4">
    <location>
        <begin position="20"/>
        <end position="43"/>
    </location>
</feature>
<dbReference type="GO" id="GO:0005886">
    <property type="term" value="C:plasma membrane"/>
    <property type="evidence" value="ECO:0007669"/>
    <property type="project" value="TreeGrafter"/>
</dbReference>
<name>A0A5B8FW46_9RHOB</name>
<evidence type="ECO:0000313" key="6">
    <source>
        <dbReference type="EMBL" id="QDL93066.1"/>
    </source>
</evidence>
<proteinExistence type="predicted"/>
<accession>A0A5B8FW46</accession>
<gene>
    <name evidence="6" type="ORF">FDP22_15505</name>
</gene>
<dbReference type="Proteomes" id="UP000305888">
    <property type="component" value="Chromosome"/>
</dbReference>
<dbReference type="InterPro" id="IPR036259">
    <property type="entry name" value="MFS_trans_sf"/>
</dbReference>
<protein>
    <submittedName>
        <fullName evidence="6">MFS transporter</fullName>
    </submittedName>
</protein>
<evidence type="ECO:0000256" key="4">
    <source>
        <dbReference type="SAM" id="Phobius"/>
    </source>
</evidence>